<dbReference type="RefSeq" id="WP_218132939.1">
    <property type="nucleotide sequence ID" value="NZ_FNAN01000012.1"/>
</dbReference>
<name>A0A1G7NYP2_9BACT</name>
<dbReference type="Proteomes" id="UP000198748">
    <property type="component" value="Unassembled WGS sequence"/>
</dbReference>
<dbReference type="AlphaFoldDB" id="A0A1G7NYP2"/>
<evidence type="ECO:0000313" key="1">
    <source>
        <dbReference type="EMBL" id="SDF79091.1"/>
    </source>
</evidence>
<reference evidence="2" key="1">
    <citation type="submission" date="2016-10" db="EMBL/GenBank/DDBJ databases">
        <authorList>
            <person name="Varghese N."/>
            <person name="Submissions S."/>
        </authorList>
    </citation>
    <scope>NUCLEOTIDE SEQUENCE [LARGE SCALE GENOMIC DNA]</scope>
    <source>
        <strain evidence="2">DSM 25329</strain>
    </source>
</reference>
<dbReference type="STRING" id="659014.SAMN04487996_112205"/>
<gene>
    <name evidence="1" type="ORF">SAMN04487996_112205</name>
</gene>
<sequence>MESLFWQLNPAYLPSNTSGMCRRSGCTANHLRGEMAAFADNFCLSV</sequence>
<accession>A0A1G7NYP2</accession>
<evidence type="ECO:0000313" key="2">
    <source>
        <dbReference type="Proteomes" id="UP000198748"/>
    </source>
</evidence>
<dbReference type="EMBL" id="FNAN01000012">
    <property type="protein sequence ID" value="SDF79091.1"/>
    <property type="molecule type" value="Genomic_DNA"/>
</dbReference>
<organism evidence="1 2">
    <name type="scientific">Dyadobacter soli</name>
    <dbReference type="NCBI Taxonomy" id="659014"/>
    <lineage>
        <taxon>Bacteria</taxon>
        <taxon>Pseudomonadati</taxon>
        <taxon>Bacteroidota</taxon>
        <taxon>Cytophagia</taxon>
        <taxon>Cytophagales</taxon>
        <taxon>Spirosomataceae</taxon>
        <taxon>Dyadobacter</taxon>
    </lineage>
</organism>
<proteinExistence type="predicted"/>
<keyword evidence="2" id="KW-1185">Reference proteome</keyword>
<protein>
    <submittedName>
        <fullName evidence="1">Uncharacterized protein</fullName>
    </submittedName>
</protein>